<dbReference type="Pfam" id="PF00304">
    <property type="entry name" value="Gamma-thionin"/>
    <property type="match status" value="1"/>
</dbReference>
<dbReference type="GeneID" id="109210601"/>
<evidence type="ECO:0000313" key="8">
    <source>
        <dbReference type="Proteomes" id="UP000187609"/>
    </source>
</evidence>
<sequence length="106" mass="11857">MARSLCFMAFAVLAMILFVAYEVQAQSTCKAESNTFEGLCFTKPPCRRACRSEKFTDGKCSKILRRCICYKPCVFDGKMIKTGAETLAEEAKTLTAALLEEEMMDN</sequence>
<dbReference type="Gene3D" id="3.30.30.10">
    <property type="entry name" value="Knottin, scorpion toxin-like"/>
    <property type="match status" value="1"/>
</dbReference>
<evidence type="ECO:0000256" key="3">
    <source>
        <dbReference type="ARBA" id="ARBA00022729"/>
    </source>
</evidence>
<evidence type="ECO:0000256" key="5">
    <source>
        <dbReference type="SAM" id="SignalP"/>
    </source>
</evidence>
<feature type="signal peptide" evidence="5">
    <location>
        <begin position="1"/>
        <end position="25"/>
    </location>
</feature>
<dbReference type="OrthoDB" id="1248372at2759"/>
<dbReference type="PANTHER" id="PTHR33147">
    <property type="entry name" value="DEFENSIN-LIKE PROTEIN 1"/>
    <property type="match status" value="1"/>
</dbReference>
<protein>
    <submittedName>
        <fullName evidence="7">Defensin-like protein 1</fullName>
    </submittedName>
</protein>
<dbReference type="PROSITE" id="PS00940">
    <property type="entry name" value="GAMMA_THIONIN"/>
    <property type="match status" value="1"/>
</dbReference>
<keyword evidence="8" id="KW-1185">Reference proteome</keyword>
<evidence type="ECO:0000259" key="6">
    <source>
        <dbReference type="SMART" id="SM00505"/>
    </source>
</evidence>
<evidence type="ECO:0000313" key="7">
    <source>
        <dbReference type="EMBL" id="OIT29994.1"/>
    </source>
</evidence>
<dbReference type="EMBL" id="MJEQ01001630">
    <property type="protein sequence ID" value="OIT29994.1"/>
    <property type="molecule type" value="Genomic_DNA"/>
</dbReference>
<dbReference type="GO" id="GO:0006952">
    <property type="term" value="P:defense response"/>
    <property type="evidence" value="ECO:0007669"/>
    <property type="project" value="InterPro"/>
</dbReference>
<keyword evidence="4" id="KW-1015">Disulfide bond</keyword>
<evidence type="ECO:0000256" key="2">
    <source>
        <dbReference type="ARBA" id="ARBA00022525"/>
    </source>
</evidence>
<dbReference type="Gramene" id="OIT29994">
    <property type="protein sequence ID" value="OIT29994"/>
    <property type="gene ID" value="A4A49_50031"/>
</dbReference>
<dbReference type="GO" id="GO:0005576">
    <property type="term" value="C:extracellular region"/>
    <property type="evidence" value="ECO:0007669"/>
    <property type="project" value="UniProtKB-SubCell"/>
</dbReference>
<comment type="caution">
    <text evidence="7">The sequence shown here is derived from an EMBL/GenBank/DDBJ whole genome shotgun (WGS) entry which is preliminary data.</text>
</comment>
<accession>A0A314KMM2</accession>
<dbReference type="SMART" id="SM00505">
    <property type="entry name" value="Knot1"/>
    <property type="match status" value="1"/>
</dbReference>
<dbReference type="CDD" id="cd00107">
    <property type="entry name" value="Knot1"/>
    <property type="match status" value="1"/>
</dbReference>
<evidence type="ECO:0000256" key="1">
    <source>
        <dbReference type="ARBA" id="ARBA00004613"/>
    </source>
</evidence>
<dbReference type="InterPro" id="IPR003614">
    <property type="entry name" value="Knottins"/>
</dbReference>
<dbReference type="PRINTS" id="PR00288">
    <property type="entry name" value="PUROTHIONIN"/>
</dbReference>
<reference evidence="7" key="1">
    <citation type="submission" date="2016-11" db="EMBL/GenBank/DDBJ databases">
        <title>The genome of Nicotiana attenuata.</title>
        <authorList>
            <person name="Xu S."/>
            <person name="Brockmoeller T."/>
            <person name="Gaquerel E."/>
            <person name="Navarro A."/>
            <person name="Kuhl H."/>
            <person name="Gase K."/>
            <person name="Ling Z."/>
            <person name="Zhou W."/>
            <person name="Kreitzer C."/>
            <person name="Stanke M."/>
            <person name="Tang H."/>
            <person name="Lyons E."/>
            <person name="Pandey P."/>
            <person name="Pandey S.P."/>
            <person name="Timmermann B."/>
            <person name="Baldwin I.T."/>
        </authorList>
    </citation>
    <scope>NUCLEOTIDE SEQUENCE [LARGE SCALE GENOMIC DNA]</scope>
    <source>
        <strain evidence="7">UT</strain>
    </source>
</reference>
<dbReference type="InterPro" id="IPR008176">
    <property type="entry name" value="Defensin_plant"/>
</dbReference>
<dbReference type="SUPFAM" id="SSF57095">
    <property type="entry name" value="Scorpion toxin-like"/>
    <property type="match status" value="1"/>
</dbReference>
<dbReference type="PANTHER" id="PTHR33147:SF128">
    <property type="entry name" value="DEFENSIN-LIKE PROTEIN"/>
    <property type="match status" value="1"/>
</dbReference>
<dbReference type="InterPro" id="IPR036574">
    <property type="entry name" value="Scorpion_toxin-like_sf"/>
</dbReference>
<feature type="chain" id="PRO_5016262276" evidence="5">
    <location>
        <begin position="26"/>
        <end position="106"/>
    </location>
</feature>
<comment type="subcellular location">
    <subcellularLocation>
        <location evidence="1">Secreted</location>
    </subcellularLocation>
</comment>
<dbReference type="AlphaFoldDB" id="A0A314KMM2"/>
<feature type="domain" description="Knottins-like" evidence="6">
    <location>
        <begin position="28"/>
        <end position="73"/>
    </location>
</feature>
<proteinExistence type="predicted"/>
<name>A0A314KMM2_NICAT</name>
<keyword evidence="2" id="KW-0964">Secreted</keyword>
<gene>
    <name evidence="7" type="primary">THIO1_3</name>
    <name evidence="7" type="ORF">A4A49_50031</name>
</gene>
<dbReference type="SMR" id="A0A314KMM2"/>
<dbReference type="Proteomes" id="UP000187609">
    <property type="component" value="Unassembled WGS sequence"/>
</dbReference>
<keyword evidence="3 5" id="KW-0732">Signal</keyword>
<organism evidence="7 8">
    <name type="scientific">Nicotiana attenuata</name>
    <name type="common">Coyote tobacco</name>
    <dbReference type="NCBI Taxonomy" id="49451"/>
    <lineage>
        <taxon>Eukaryota</taxon>
        <taxon>Viridiplantae</taxon>
        <taxon>Streptophyta</taxon>
        <taxon>Embryophyta</taxon>
        <taxon>Tracheophyta</taxon>
        <taxon>Spermatophyta</taxon>
        <taxon>Magnoliopsida</taxon>
        <taxon>eudicotyledons</taxon>
        <taxon>Gunneridae</taxon>
        <taxon>Pentapetalae</taxon>
        <taxon>asterids</taxon>
        <taxon>lamiids</taxon>
        <taxon>Solanales</taxon>
        <taxon>Solanaceae</taxon>
        <taxon>Nicotianoideae</taxon>
        <taxon>Nicotianeae</taxon>
        <taxon>Nicotiana</taxon>
    </lineage>
</organism>
<dbReference type="KEGG" id="nau:109210601"/>
<evidence type="ECO:0000256" key="4">
    <source>
        <dbReference type="ARBA" id="ARBA00023157"/>
    </source>
</evidence>